<comment type="caution">
    <text evidence="2">The sequence shown here is derived from an EMBL/GenBank/DDBJ whole genome shotgun (WGS) entry which is preliminary data.</text>
</comment>
<gene>
    <name evidence="2" type="ORF">HY544_05530</name>
</gene>
<dbReference type="EMBL" id="JACQPB010000053">
    <property type="protein sequence ID" value="MBI4210932.1"/>
    <property type="molecule type" value="Genomic_DNA"/>
</dbReference>
<evidence type="ECO:0000313" key="2">
    <source>
        <dbReference type="EMBL" id="MBI4210932.1"/>
    </source>
</evidence>
<evidence type="ECO:0000313" key="3">
    <source>
        <dbReference type="Proteomes" id="UP000732298"/>
    </source>
</evidence>
<name>A0A8T3YMC3_9ARCH</name>
<dbReference type="Pfam" id="PF24839">
    <property type="entry name" value="DUF7718"/>
    <property type="match status" value="1"/>
</dbReference>
<organism evidence="2 3">
    <name type="scientific">Candidatus Iainarchaeum sp</name>
    <dbReference type="NCBI Taxonomy" id="3101447"/>
    <lineage>
        <taxon>Archaea</taxon>
        <taxon>Candidatus Iainarchaeota</taxon>
        <taxon>Candidatus Iainarchaeia</taxon>
        <taxon>Candidatus Iainarchaeales</taxon>
        <taxon>Candidatus Iainarchaeaceae</taxon>
        <taxon>Candidatus Iainarchaeum</taxon>
    </lineage>
</organism>
<evidence type="ECO:0000259" key="1">
    <source>
        <dbReference type="Pfam" id="PF24839"/>
    </source>
</evidence>
<dbReference type="AlphaFoldDB" id="A0A8T3YMC3"/>
<feature type="domain" description="DUF7718" evidence="1">
    <location>
        <begin position="11"/>
        <end position="112"/>
    </location>
</feature>
<protein>
    <recommendedName>
        <fullName evidence="1">DUF7718 domain-containing protein</fullName>
    </recommendedName>
</protein>
<accession>A0A8T3YMC3</accession>
<dbReference type="InterPro" id="IPR056135">
    <property type="entry name" value="DUF7718"/>
</dbReference>
<dbReference type="Proteomes" id="UP000732298">
    <property type="component" value="Unassembled WGS sequence"/>
</dbReference>
<proteinExistence type="predicted"/>
<sequence length="113" mass="13651">MDNDKKRREIQFTQYLDPPANLSELRVRVRLSEDHKGVESFSVSQRSAVWGEIQEIIRFDCSAREGVNVHKFFKKPAEKLYLDKEKTYDTVFELMDDIEKNWQIYKSRYEEKR</sequence>
<reference evidence="2" key="1">
    <citation type="submission" date="2020-07" db="EMBL/GenBank/DDBJ databases">
        <title>Huge and variable diversity of episymbiotic CPR bacteria and DPANN archaea in groundwater ecosystems.</title>
        <authorList>
            <person name="He C.Y."/>
            <person name="Keren R."/>
            <person name="Whittaker M."/>
            <person name="Farag I.F."/>
            <person name="Doudna J."/>
            <person name="Cate J.H.D."/>
            <person name="Banfield J.F."/>
        </authorList>
    </citation>
    <scope>NUCLEOTIDE SEQUENCE</scope>
    <source>
        <strain evidence="2">NC_groundwater_1296_Ag_S-0.2um_52_80</strain>
    </source>
</reference>